<proteinExistence type="predicted"/>
<dbReference type="AlphaFoldDB" id="A0A3B0NDM3"/>
<organism evidence="3">
    <name type="scientific">Theileria annulata</name>
    <dbReference type="NCBI Taxonomy" id="5874"/>
    <lineage>
        <taxon>Eukaryota</taxon>
        <taxon>Sar</taxon>
        <taxon>Alveolata</taxon>
        <taxon>Apicomplexa</taxon>
        <taxon>Aconoidasida</taxon>
        <taxon>Piroplasmida</taxon>
        <taxon>Theileriidae</taxon>
        <taxon>Theileria</taxon>
    </lineage>
</organism>
<protein>
    <submittedName>
        <fullName evidence="3">Theileria-specific sub-telomeric protein, SVSP family, putative</fullName>
    </submittedName>
</protein>
<reference evidence="3" key="1">
    <citation type="submission" date="2018-07" db="EMBL/GenBank/DDBJ databases">
        <authorList>
            <person name="Quirk P.G."/>
            <person name="Krulwich T.A."/>
        </authorList>
    </citation>
    <scope>NUCLEOTIDE SEQUENCE</scope>
    <source>
        <strain evidence="3">Anand</strain>
    </source>
</reference>
<sequence length="356" mass="41298">MLMIFQLVRCSDKFTDKQAIQPNESEVKNIDEEGFNIDTTQLENLQITGPYEQTTQPPNQPDQPSYTEQPEDEQGAVGGVGEELGGSNGDESDGDENFDVIVRELEDLIEEDDSVEDTCKESKQDNQPLTQAIEVDWQTKPEEQTTNVNNILEIVLLKRGPDGSLIPMNITDYAIKGYDQYGIKFELNSPLEMLVSKKEVVWVHEQNKGYPLQLMYKDKKDIFILIFKYLSFVYKRVGDHWNLRILRPPKGIRMYDIDKQGRVYPINHNQYIVQPTGLGSFRYILKQGIKCRIVEYQNCIVWGRDPSAPYVRTFSYVNDNLFIIFFRNHIVKVIRINNEWFPITLPRLSKLTVPQF</sequence>
<dbReference type="EMBL" id="UIVT01000004">
    <property type="protein sequence ID" value="SVP93987.1"/>
    <property type="molecule type" value="Genomic_DNA"/>
</dbReference>
<evidence type="ECO:0000256" key="1">
    <source>
        <dbReference type="SAM" id="MobiDB-lite"/>
    </source>
</evidence>
<feature type="region of interest" description="Disordered" evidence="1">
    <location>
        <begin position="50"/>
        <end position="96"/>
    </location>
</feature>
<accession>A0A3B0NDM3</accession>
<dbReference type="VEuPathDB" id="PiroplasmaDB:TA17140"/>
<name>A0A3B0NDM3_THEAN</name>
<gene>
    <name evidence="2" type="ORF">TAT_000298500</name>
    <name evidence="3" type="ORF">TAV_000298600</name>
</gene>
<evidence type="ECO:0000313" key="3">
    <source>
        <dbReference type="EMBL" id="SVP94451.1"/>
    </source>
</evidence>
<evidence type="ECO:0000313" key="2">
    <source>
        <dbReference type="EMBL" id="SVP93987.1"/>
    </source>
</evidence>
<dbReference type="EMBL" id="UIVS01000004">
    <property type="protein sequence ID" value="SVP94451.1"/>
    <property type="molecule type" value="Genomic_DNA"/>
</dbReference>
<feature type="compositionally biased region" description="Gly residues" evidence="1">
    <location>
        <begin position="76"/>
        <end position="88"/>
    </location>
</feature>